<sequence>MRLPALNRSTLMLGLALVAGLCAAWAARQHLHGRELELEARARIQTVERVVAAHDLPPGTRIGPEHLAVRSFPAVLASSDSLPPERHGELAGTVLRMPLRAGDAVLPAHTAQQAQDSFSSHLVSGRRAITMPVDAINSVSGLLQPGDLIDLYVSFEYQRRRITAPLLQGVLVLATGTTTQHGRMSGDQDTQAYATVTLDAAPEDAVKLVAARQSGTLTAVLRHPQDDASNQAAVRGDLAGLLGVNRPAPPASAKAPVIYGNSASAGIPRLRPAAATGAQPSGLFELPGVPELVSAWLWAASTDPAGAQAPGPYAFPAQAGVQEQ</sequence>
<evidence type="ECO:0000313" key="3">
    <source>
        <dbReference type="Proteomes" id="UP000559809"/>
    </source>
</evidence>
<dbReference type="Proteomes" id="UP000559809">
    <property type="component" value="Unassembled WGS sequence"/>
</dbReference>
<keyword evidence="3" id="KW-1185">Reference proteome</keyword>
<comment type="caution">
    <text evidence="2">The sequence shown here is derived from an EMBL/GenBank/DDBJ whole genome shotgun (WGS) entry which is preliminary data.</text>
</comment>
<reference evidence="2 3" key="1">
    <citation type="submission" date="2020-07" db="EMBL/GenBank/DDBJ databases">
        <title>Taxonomic revisions and descriptions of new bacterial species based on genomic comparisons in the high-G+C-content subgroup of the family Alcaligenaceae.</title>
        <authorList>
            <person name="Szabo A."/>
            <person name="Felfoldi T."/>
        </authorList>
    </citation>
    <scope>NUCLEOTIDE SEQUENCE [LARGE SCALE GENOMIC DNA]</scope>
    <source>
        <strain evidence="2 3">LMG 24012</strain>
    </source>
</reference>
<dbReference type="InterPro" id="IPR013974">
    <property type="entry name" value="SAF"/>
</dbReference>
<dbReference type="RefSeq" id="WP_180157590.1">
    <property type="nucleotide sequence ID" value="NZ_JACCEM010000009.1"/>
</dbReference>
<accession>A0A853G8R5</accession>
<proteinExistence type="predicted"/>
<evidence type="ECO:0000313" key="2">
    <source>
        <dbReference type="EMBL" id="NYT51076.1"/>
    </source>
</evidence>
<gene>
    <name evidence="2" type="primary">cpaB</name>
    <name evidence="2" type="ORF">H0A72_17320</name>
</gene>
<feature type="domain" description="SAF" evidence="1">
    <location>
        <begin position="47"/>
        <end position="111"/>
    </location>
</feature>
<dbReference type="InterPro" id="IPR031571">
    <property type="entry name" value="RcpC_dom"/>
</dbReference>
<dbReference type="EMBL" id="JACCEM010000009">
    <property type="protein sequence ID" value="NYT51076.1"/>
    <property type="molecule type" value="Genomic_DNA"/>
</dbReference>
<dbReference type="Pfam" id="PF16976">
    <property type="entry name" value="RcpC"/>
    <property type="match status" value="1"/>
</dbReference>
<evidence type="ECO:0000259" key="1">
    <source>
        <dbReference type="SMART" id="SM00858"/>
    </source>
</evidence>
<dbReference type="NCBIfam" id="TIGR03177">
    <property type="entry name" value="pilus_cpaB"/>
    <property type="match status" value="1"/>
</dbReference>
<dbReference type="CDD" id="cd11614">
    <property type="entry name" value="SAF_CpaB_FlgA_like"/>
    <property type="match status" value="1"/>
</dbReference>
<dbReference type="Pfam" id="PF08666">
    <property type="entry name" value="SAF"/>
    <property type="match status" value="1"/>
</dbReference>
<dbReference type="InterPro" id="IPR017592">
    <property type="entry name" value="Pilus_assmbl_Flp-typ_CpaB"/>
</dbReference>
<dbReference type="SMART" id="SM00858">
    <property type="entry name" value="SAF"/>
    <property type="match status" value="1"/>
</dbReference>
<dbReference type="AlphaFoldDB" id="A0A853G8R5"/>
<organism evidence="2 3">
    <name type="scientific">Parapusillimonas granuli</name>
    <dbReference type="NCBI Taxonomy" id="380911"/>
    <lineage>
        <taxon>Bacteria</taxon>
        <taxon>Pseudomonadati</taxon>
        <taxon>Pseudomonadota</taxon>
        <taxon>Betaproteobacteria</taxon>
        <taxon>Burkholderiales</taxon>
        <taxon>Alcaligenaceae</taxon>
        <taxon>Parapusillimonas</taxon>
    </lineage>
</organism>
<name>A0A853G8R5_9BURK</name>
<protein>
    <submittedName>
        <fullName evidence="2">Flp pilus assembly protein CpaB</fullName>
    </submittedName>
</protein>